<proteinExistence type="predicted"/>
<evidence type="ECO:0000313" key="1">
    <source>
        <dbReference type="EMBL" id="OYQ46168.1"/>
    </source>
</evidence>
<evidence type="ECO:0000313" key="2">
    <source>
        <dbReference type="Proteomes" id="UP000216035"/>
    </source>
</evidence>
<name>A0A255ZXE4_9FLAO</name>
<protein>
    <submittedName>
        <fullName evidence="1">Uncharacterized protein</fullName>
    </submittedName>
</protein>
<gene>
    <name evidence="1" type="ORF">CHX27_04855</name>
</gene>
<comment type="caution">
    <text evidence="1">The sequence shown here is derived from an EMBL/GenBank/DDBJ whole genome shotgun (WGS) entry which is preliminary data.</text>
</comment>
<organism evidence="1 2">
    <name type="scientific">Flavobacterium aurantiibacter</name>
    <dbReference type="NCBI Taxonomy" id="2023067"/>
    <lineage>
        <taxon>Bacteria</taxon>
        <taxon>Pseudomonadati</taxon>
        <taxon>Bacteroidota</taxon>
        <taxon>Flavobacteriia</taxon>
        <taxon>Flavobacteriales</taxon>
        <taxon>Flavobacteriaceae</taxon>
        <taxon>Flavobacterium</taxon>
    </lineage>
</organism>
<sequence>MFEFFGRCGAANFFPTNVLLRAAALSAIAPITGSGRQGLSTGSRCRRFQPLPPTPPAISAAASIANGVAT</sequence>
<dbReference type="EMBL" id="NOXX01000168">
    <property type="protein sequence ID" value="OYQ46168.1"/>
    <property type="molecule type" value="Genomic_DNA"/>
</dbReference>
<reference evidence="1 2" key="1">
    <citation type="submission" date="2017-07" db="EMBL/GenBank/DDBJ databases">
        <title>Flavobacterium cyanobacteriorum sp. nov., isolated from cyanobacterial aggregates in a eutrophic lake.</title>
        <authorList>
            <person name="Cai H."/>
        </authorList>
    </citation>
    <scope>NUCLEOTIDE SEQUENCE [LARGE SCALE GENOMIC DNA]</scope>
    <source>
        <strain evidence="1 2">TH167</strain>
    </source>
</reference>
<dbReference type="AlphaFoldDB" id="A0A255ZXE4"/>
<keyword evidence="2" id="KW-1185">Reference proteome</keyword>
<dbReference type="Proteomes" id="UP000216035">
    <property type="component" value="Unassembled WGS sequence"/>
</dbReference>
<accession>A0A255ZXE4</accession>